<comment type="caution">
    <text evidence="5">The sequence shown here is derived from an EMBL/GenBank/DDBJ whole genome shotgun (WGS) entry which is preliminary data.</text>
</comment>
<dbReference type="InterPro" id="IPR005650">
    <property type="entry name" value="BlaI_family"/>
</dbReference>
<dbReference type="Pfam" id="PF03965">
    <property type="entry name" value="Penicillinase_R"/>
    <property type="match status" value="1"/>
</dbReference>
<evidence type="ECO:0000256" key="3">
    <source>
        <dbReference type="ARBA" id="ARBA00023125"/>
    </source>
</evidence>
<organism evidence="5 6">
    <name type="scientific">Dyadobacter linearis</name>
    <dbReference type="NCBI Taxonomy" id="2823330"/>
    <lineage>
        <taxon>Bacteria</taxon>
        <taxon>Pseudomonadati</taxon>
        <taxon>Bacteroidota</taxon>
        <taxon>Cytophagia</taxon>
        <taxon>Cytophagales</taxon>
        <taxon>Spirosomataceae</taxon>
        <taxon>Dyadobacter</taxon>
    </lineage>
</organism>
<dbReference type="EMBL" id="CAJRAU010000007">
    <property type="protein sequence ID" value="CAG5073070.1"/>
    <property type="molecule type" value="Genomic_DNA"/>
</dbReference>
<protein>
    <recommendedName>
        <fullName evidence="7">Penicillinase repressor</fullName>
    </recommendedName>
</protein>
<dbReference type="Proteomes" id="UP000679725">
    <property type="component" value="Unassembled WGS sequence"/>
</dbReference>
<keyword evidence="4" id="KW-0804">Transcription</keyword>
<dbReference type="InterPro" id="IPR036388">
    <property type="entry name" value="WH-like_DNA-bd_sf"/>
</dbReference>
<dbReference type="Gene3D" id="1.10.10.10">
    <property type="entry name" value="Winged helix-like DNA-binding domain superfamily/Winged helix DNA-binding domain"/>
    <property type="match status" value="1"/>
</dbReference>
<evidence type="ECO:0000256" key="2">
    <source>
        <dbReference type="ARBA" id="ARBA00023015"/>
    </source>
</evidence>
<keyword evidence="2" id="KW-0805">Transcription regulation</keyword>
<dbReference type="SUPFAM" id="SSF46785">
    <property type="entry name" value="Winged helix' DNA-binding domain"/>
    <property type="match status" value="1"/>
</dbReference>
<keyword evidence="6" id="KW-1185">Reference proteome</keyword>
<evidence type="ECO:0000313" key="6">
    <source>
        <dbReference type="Proteomes" id="UP000679725"/>
    </source>
</evidence>
<dbReference type="Gene3D" id="1.10.4040.10">
    <property type="entry name" value="Penicillinase repressor domain"/>
    <property type="match status" value="1"/>
</dbReference>
<dbReference type="RefSeq" id="WP_215235853.1">
    <property type="nucleotide sequence ID" value="NZ_CAJRAU010000007.1"/>
</dbReference>
<accession>A0ABM8UWG2</accession>
<evidence type="ECO:0000256" key="1">
    <source>
        <dbReference type="ARBA" id="ARBA00011046"/>
    </source>
</evidence>
<gene>
    <name evidence="5" type="ORF">DYBT9623_04594</name>
</gene>
<keyword evidence="3" id="KW-0238">DNA-binding</keyword>
<name>A0ABM8UWG2_9BACT</name>
<dbReference type="PIRSF" id="PIRSF019455">
    <property type="entry name" value="CopR_AtkY"/>
    <property type="match status" value="1"/>
</dbReference>
<evidence type="ECO:0008006" key="7">
    <source>
        <dbReference type="Google" id="ProtNLM"/>
    </source>
</evidence>
<dbReference type="InterPro" id="IPR036390">
    <property type="entry name" value="WH_DNA-bd_sf"/>
</dbReference>
<comment type="similarity">
    <text evidence="1">Belongs to the BlaI transcriptional regulatory family.</text>
</comment>
<evidence type="ECO:0000313" key="5">
    <source>
        <dbReference type="EMBL" id="CAG5073070.1"/>
    </source>
</evidence>
<proteinExistence type="inferred from homology"/>
<evidence type="ECO:0000256" key="4">
    <source>
        <dbReference type="ARBA" id="ARBA00023163"/>
    </source>
</evidence>
<reference evidence="5 6" key="1">
    <citation type="submission" date="2021-04" db="EMBL/GenBank/DDBJ databases">
        <authorList>
            <person name="Rodrigo-Torres L."/>
            <person name="Arahal R. D."/>
            <person name="Lucena T."/>
        </authorList>
    </citation>
    <scope>NUCLEOTIDE SEQUENCE [LARGE SCALE GENOMIC DNA]</scope>
    <source>
        <strain evidence="5 6">CECT 9623</strain>
    </source>
</reference>
<sequence>MSLSKAEEQIMEQIWQHENVFLKDLIEALPDPKPASTTVITLLKRMQDKGFVAYNLYGNSRRYYALVAKTDYFSTHLNALIRNFFNNSAAQFGSFFTRDTNLTARDLEELRKIIDTEILKKKGE</sequence>